<accession>A0A6A5XXF5</accession>
<dbReference type="CDD" id="cd00009">
    <property type="entry name" value="AAA"/>
    <property type="match status" value="3"/>
</dbReference>
<dbReference type="FunFam" id="3.40.50.300:FF:001660">
    <property type="entry name" value="NF-X1 finger and helicase protein, putative"/>
    <property type="match status" value="1"/>
</dbReference>
<evidence type="ECO:0000259" key="7">
    <source>
        <dbReference type="SMART" id="SM00382"/>
    </source>
</evidence>
<dbReference type="GeneID" id="54291133"/>
<dbReference type="FunFam" id="1.10.8.60:FF:000160">
    <property type="entry name" value="WGS project CABT00000000 data, contig 2.55"/>
    <property type="match status" value="1"/>
</dbReference>
<dbReference type="InterPro" id="IPR000641">
    <property type="entry name" value="CbxX/CfxQ"/>
</dbReference>
<feature type="compositionally biased region" description="Low complexity" evidence="6">
    <location>
        <begin position="2122"/>
        <end position="2133"/>
    </location>
</feature>
<keyword evidence="8" id="KW-0378">Hydrolase</keyword>
<dbReference type="Proteomes" id="UP000799778">
    <property type="component" value="Unassembled WGS sequence"/>
</dbReference>
<dbReference type="Gene3D" id="1.10.8.60">
    <property type="match status" value="2"/>
</dbReference>
<gene>
    <name evidence="8" type="ORF">BU24DRAFT_490767</name>
</gene>
<dbReference type="GO" id="GO:0005524">
    <property type="term" value="F:ATP binding"/>
    <property type="evidence" value="ECO:0007669"/>
    <property type="project" value="UniProtKB-KW"/>
</dbReference>
<evidence type="ECO:0000256" key="3">
    <source>
        <dbReference type="ARBA" id="ARBA00022806"/>
    </source>
</evidence>
<evidence type="ECO:0000256" key="6">
    <source>
        <dbReference type="SAM" id="MobiDB-lite"/>
    </source>
</evidence>
<dbReference type="FunFam" id="3.40.50.300:FF:000216">
    <property type="entry name" value="Type VII secretion ATPase EccA"/>
    <property type="match status" value="2"/>
</dbReference>
<evidence type="ECO:0000256" key="2">
    <source>
        <dbReference type="ARBA" id="ARBA00022741"/>
    </source>
</evidence>
<dbReference type="PRINTS" id="PR00819">
    <property type="entry name" value="CBXCFQXSUPER"/>
</dbReference>
<keyword evidence="3" id="KW-0347">Helicase</keyword>
<feature type="compositionally biased region" description="Basic and acidic residues" evidence="6">
    <location>
        <begin position="2154"/>
        <end position="2169"/>
    </location>
</feature>
<dbReference type="SUPFAM" id="SSF52540">
    <property type="entry name" value="P-loop containing nucleoside triphosphate hydrolases"/>
    <property type="match status" value="4"/>
</dbReference>
<protein>
    <submittedName>
        <fullName evidence="8">P-loop containing nucleoside triphosphate hydrolase protein</fullName>
    </submittedName>
</protein>
<dbReference type="PANTHER" id="PTHR43392:SF2">
    <property type="entry name" value="AAA-TYPE ATPASE FAMILY PROTEIN _ ANKYRIN REPEAT FAMILY PROTEIN"/>
    <property type="match status" value="1"/>
</dbReference>
<reference evidence="8" key="1">
    <citation type="journal article" date="2020" name="Stud. Mycol.">
        <title>101 Dothideomycetes genomes: a test case for predicting lifestyles and emergence of pathogens.</title>
        <authorList>
            <person name="Haridas S."/>
            <person name="Albert R."/>
            <person name="Binder M."/>
            <person name="Bloem J."/>
            <person name="Labutti K."/>
            <person name="Salamov A."/>
            <person name="Andreopoulos B."/>
            <person name="Baker S."/>
            <person name="Barry K."/>
            <person name="Bills G."/>
            <person name="Bluhm B."/>
            <person name="Cannon C."/>
            <person name="Castanera R."/>
            <person name="Culley D."/>
            <person name="Daum C."/>
            <person name="Ezra D."/>
            <person name="Gonzalez J."/>
            <person name="Henrissat B."/>
            <person name="Kuo A."/>
            <person name="Liang C."/>
            <person name="Lipzen A."/>
            <person name="Lutzoni F."/>
            <person name="Magnuson J."/>
            <person name="Mondo S."/>
            <person name="Nolan M."/>
            <person name="Ohm R."/>
            <person name="Pangilinan J."/>
            <person name="Park H.-J."/>
            <person name="Ramirez L."/>
            <person name="Alfaro M."/>
            <person name="Sun H."/>
            <person name="Tritt A."/>
            <person name="Yoshinaga Y."/>
            <person name="Zwiers L.-H."/>
            <person name="Turgeon B."/>
            <person name="Goodwin S."/>
            <person name="Spatafora J."/>
            <person name="Crous P."/>
            <person name="Grigoriev I."/>
        </authorList>
    </citation>
    <scope>NUCLEOTIDE SEQUENCE</scope>
    <source>
        <strain evidence="8">CBS 175.79</strain>
    </source>
</reference>
<dbReference type="CDD" id="cd06008">
    <property type="entry name" value="NF-X1-zinc-finger"/>
    <property type="match status" value="1"/>
</dbReference>
<comment type="similarity">
    <text evidence="1">Belongs to the CbxX/CfxQ family.</text>
</comment>
<dbReference type="PANTHER" id="PTHR43392">
    <property type="entry name" value="AAA-TYPE ATPASE FAMILY PROTEIN / ANKYRIN REPEAT FAMILY PROTEIN"/>
    <property type="match status" value="1"/>
</dbReference>
<dbReference type="Pfam" id="PF13087">
    <property type="entry name" value="AAA_12"/>
    <property type="match status" value="1"/>
</dbReference>
<dbReference type="Pfam" id="PF00004">
    <property type="entry name" value="AAA"/>
    <property type="match status" value="3"/>
</dbReference>
<sequence length="2386" mass="267895">MASQGDAAKRTAGLQKLFGQVIHGHRDLKTVADGNRFLEALCSYEDAAKCVERLVAGPKGYDAIGAAFRFSGDCSFLNGPGSRAILYLSNPALKQLHSGGFLPRILKAILDPPTYWNTMIEAHHTGVLTADATQAFAWLLLELLCSHNDGLPDARSVAEQVSQSGSLVTAETPETRGFGHKIQHVLHSTSSNDLDGPGGRHDNDFADFKKIKILPTSDEFLSTEKPFYRTANAIDAEEPGSRPFVHLDNQFRLLREDFMGELRHDFHVATGQKKGRKKLVLSNSTLEGVNCGTESRPKACSLKFRCEADIPQLQAIEKIHLRKAHLSANKNILKHLSFGCLISEGKVLAFANIDRDEDQLAKNPPVLTLKIASSSSFDQILLTSRLKRDLHFVLVETAVFAFEPILRRLQNMETIPLHQQILGERMEVTESISSPLLDDIVRIIRESWENDLQDVLGTTKQVRLDAAQTESLLTGLLNQVSLIQGPPGTGKSFIGALIAKILHDRTDEILLVLTYTNHALDQFIDDLQRIGIPPNSIVRLGHRSSAGNKALSLSGQSSDYRRSRETYELLDNEKKAADSFRAAITNKMNGLNNAPIKRSEVLEFLEFSDDSEFFDAFTIPEENGEMTKVGKGGKRIDRLYLLERWLDGKGAGIFREQAEIDFPTVWNVDRRERPALWDKWVTDLVQDQASDLGHLMARYNKCCERIDQLYNSKDGDILSTKRIIAATTTGAAKYAEAIQKASPGVILVEEAGEILESHILTAMTIKTKQLILIGDHQQLRPKVNNYALTIEKGDGFNLNVSLFERLVVAGFPHTTLKQQHRMRPEISTLIRKLTYPDLKDASTTLGRPDLRGFQDNIMFLSHDHLELNAERIADRRDEGAKTSKENQYEAEMVLKCVRYIAQQGYGTDDIVVLTPYLGQLYLLMKLLSTDNDPVLNDLDSFELTRAGLLTSAAAGVQKRRLKISTIDNYQGEESDIVIVSLTRSNKNGGIGFMYSPQRVNVLLSRARNALIMIGNAETFVKSRKGQEVWVPLLDQLRKNGHVYDGFPVRCEQHPQKEAMITTKDEFDSLCPDGGCAEPCGVQLNCKMHTCPQRCHQLQDHSKMACRAVVVSHCPQKHKIKRRCHDIAALSCKTCDEEAKEKQRKIQRDFQLDEERKTKQLDYAIKLKKIKDEMEHQKRILQDEADEQDMQRTLAQEEKDLEEFKKRVSTRKAQNKAKATEEGTSHGKQHTTQTTNSQPNPTKSTDSTTASSSTSNKGSQKIDQKSPAQDDWDHQKKFEGAQSEALDALMAMIGLESVKQEFLAIKAKVDTVVRQQISLKDERFGASLLGNPGTGKTTVARLYVKFLFEVGALPGCHFLETSGSSLANDGVSACKSHIDTILKEGGGAFFIDEAYQLVAGHNPGGKSVLDYLLAEIENLTGKIVFVLAGYHKNMEAFFGHNPGIPSRIPKTFVFDDYDDKELQHILSHYLHKKYNGCMEVEDGMSGLYIRIAARRIGQGRGRDGFGNAREVQNKISQITDRQARRLHKERREGLRPNDNFLSKVDLIGPEPSSVLQNNKAWNRLKEMIGLKAVKEAIQVLLDGLQTNYHRELEEKPLVQYSLNKCFIGSPGTGKTTVAKLYGQILKDIGFLSNGEVVVKNPADFVGNVLGQSESNTKGILASTIGKVLIIDEAYMLAGGGTADIYKTAVIDTLVAEVQSTPGEDRCVLLLGYKDQMEEMLRDVNPGLARRFPLDSAFVFEDFTDSELRRVLDLKLKDTGFEATDQAKSTAMEVLKRARNQPNFGNVGEVDIILDRAKALHQKHLTGGMVSSKDTFDAIDFDPNFDRTARAAIDLPLLFRDVVGCEDLIKQLQGYQTTVANMKALGLDAREQIPFNFLFKGPPGTGKTTTAQKMGKVFYDMGFLAQAKVIECSATDMIGQYVGHTGPKVQKLLEKAMGKVLFIDEAYRLAEGGFANEAMDELVDCLTKPRFAQKLVTILAGYDEDMNRLMSINPGLTSRFPESVIFRALEPPTCLKLLINVLSDLRKRKQVPLDLGVLSPPSAQLSKKVIEHFRLLATSKSWGNARDVKSLAKSMFGSLISAPGELPTKLVLTEDIILTVMETMLKERSHRNEAAGTSRFPLMQRAQQPQQSNSQDRGNNQPDIKLDTSVSPGEPPTKKSEVVKELAEEQARPQPQSNDGRDPNVSDEVWHQLEDDKRLALEREKELQHLLHEKILEEKKIAELGRTEQAALEAEERRKLEEEKIRREVERQRREEEQKIAELKREEQAALEAEEKRKLEEEIIRREMERRRREEEQRIAELKRAEQAALEAEQRRKMEGEMMRREMERRRREKELLERERERKREMEVQEKLRMMGVCCQGFMWIKQSGGYRCAGGSHFMSNWALGL</sequence>
<evidence type="ECO:0000256" key="4">
    <source>
        <dbReference type="ARBA" id="ARBA00022840"/>
    </source>
</evidence>
<feature type="domain" description="AAA+ ATPase" evidence="7">
    <location>
        <begin position="1871"/>
        <end position="2008"/>
    </location>
</feature>
<feature type="domain" description="AAA+ ATPase" evidence="7">
    <location>
        <begin position="1321"/>
        <end position="1457"/>
    </location>
</feature>
<dbReference type="CDD" id="cd18808">
    <property type="entry name" value="SF1_C_Upf1"/>
    <property type="match status" value="1"/>
</dbReference>
<dbReference type="InterPro" id="IPR003593">
    <property type="entry name" value="AAA+_ATPase"/>
</dbReference>
<proteinExistence type="inferred from homology"/>
<evidence type="ECO:0000313" key="9">
    <source>
        <dbReference type="Proteomes" id="UP000799778"/>
    </source>
</evidence>
<dbReference type="GO" id="GO:0016887">
    <property type="term" value="F:ATP hydrolysis activity"/>
    <property type="evidence" value="ECO:0007669"/>
    <property type="project" value="InterPro"/>
</dbReference>
<evidence type="ECO:0000313" key="8">
    <source>
        <dbReference type="EMBL" id="KAF2017639.1"/>
    </source>
</evidence>
<keyword evidence="5" id="KW-0175">Coiled coil</keyword>
<evidence type="ECO:0000256" key="1">
    <source>
        <dbReference type="ARBA" id="ARBA00010378"/>
    </source>
</evidence>
<dbReference type="InterPro" id="IPR027417">
    <property type="entry name" value="P-loop_NTPase"/>
</dbReference>
<dbReference type="CDD" id="cd17936">
    <property type="entry name" value="EEXXEc_NFX1"/>
    <property type="match status" value="1"/>
</dbReference>
<keyword evidence="9" id="KW-1185">Reference proteome</keyword>
<feature type="region of interest" description="Disordered" evidence="6">
    <location>
        <begin position="1201"/>
        <end position="1274"/>
    </location>
</feature>
<dbReference type="EMBL" id="ML978068">
    <property type="protein sequence ID" value="KAF2017639.1"/>
    <property type="molecule type" value="Genomic_DNA"/>
</dbReference>
<dbReference type="OrthoDB" id="2423195at2759"/>
<keyword evidence="2" id="KW-0547">Nucleotide-binding</keyword>
<organism evidence="8 9">
    <name type="scientific">Aaosphaeria arxii CBS 175.79</name>
    <dbReference type="NCBI Taxonomy" id="1450172"/>
    <lineage>
        <taxon>Eukaryota</taxon>
        <taxon>Fungi</taxon>
        <taxon>Dikarya</taxon>
        <taxon>Ascomycota</taxon>
        <taxon>Pezizomycotina</taxon>
        <taxon>Dothideomycetes</taxon>
        <taxon>Pleosporomycetidae</taxon>
        <taxon>Pleosporales</taxon>
        <taxon>Pleosporales incertae sedis</taxon>
        <taxon>Aaosphaeria</taxon>
    </lineage>
</organism>
<dbReference type="InterPro" id="IPR047187">
    <property type="entry name" value="SF1_C_Upf1"/>
</dbReference>
<feature type="domain" description="AAA+ ATPase" evidence="7">
    <location>
        <begin position="477"/>
        <end position="784"/>
    </location>
</feature>
<dbReference type="Pfam" id="PF13086">
    <property type="entry name" value="AAA_11"/>
    <property type="match status" value="1"/>
</dbReference>
<feature type="region of interest" description="Disordered" evidence="6">
    <location>
        <begin position="2106"/>
        <end position="2184"/>
    </location>
</feature>
<feature type="compositionally biased region" description="Low complexity" evidence="6">
    <location>
        <begin position="1230"/>
        <end position="1254"/>
    </location>
</feature>
<dbReference type="GO" id="GO:0004386">
    <property type="term" value="F:helicase activity"/>
    <property type="evidence" value="ECO:0007669"/>
    <property type="project" value="InterPro"/>
</dbReference>
<name>A0A6A5XXF5_9PLEO</name>
<dbReference type="InterPro" id="IPR041679">
    <property type="entry name" value="DNA2/NAM7-like_C"/>
</dbReference>
<keyword evidence="4" id="KW-0067">ATP-binding</keyword>
<feature type="coiled-coil region" evidence="5">
    <location>
        <begin position="2222"/>
        <end position="2348"/>
    </location>
</feature>
<dbReference type="RefSeq" id="XP_033385978.1">
    <property type="nucleotide sequence ID" value="XM_033533736.1"/>
</dbReference>
<dbReference type="InterPro" id="IPR050773">
    <property type="entry name" value="CbxX/CfxQ_RuBisCO_ESX"/>
</dbReference>
<feature type="domain" description="AAA+ ATPase" evidence="7">
    <location>
        <begin position="1599"/>
        <end position="1742"/>
    </location>
</feature>
<dbReference type="InterPro" id="IPR041677">
    <property type="entry name" value="DNA2/NAM7_AAA_11"/>
</dbReference>
<dbReference type="SMART" id="SM00382">
    <property type="entry name" value="AAA"/>
    <property type="match status" value="4"/>
</dbReference>
<evidence type="ECO:0000256" key="5">
    <source>
        <dbReference type="SAM" id="Coils"/>
    </source>
</evidence>
<dbReference type="Gene3D" id="3.40.50.300">
    <property type="entry name" value="P-loop containing nucleotide triphosphate hydrolases"/>
    <property type="match status" value="6"/>
</dbReference>
<dbReference type="InterPro" id="IPR003959">
    <property type="entry name" value="ATPase_AAA_core"/>
</dbReference>